<dbReference type="PANTHER" id="PTHR37811">
    <property type="entry name" value="BLL5343 PROTEIN"/>
    <property type="match status" value="1"/>
</dbReference>
<evidence type="ECO:0000313" key="3">
    <source>
        <dbReference type="Proteomes" id="UP000307657"/>
    </source>
</evidence>
<dbReference type="RefSeq" id="WP_136843351.1">
    <property type="nucleotide sequence ID" value="NZ_SUPL01000004.1"/>
</dbReference>
<sequence length="120" mass="14596">MNRHTIAVIFEVILENSYKNEYLDIALHLKPELEKIEGFISIERFQSIYHPKKLLSLSFWENEEAIQRWRRLEIHRSAQLKGRKYIFKDYHLRVAQIVRDYGMFDRIKAPTDSKSYHEEK</sequence>
<dbReference type="InterPro" id="IPR011008">
    <property type="entry name" value="Dimeric_a/b-barrel"/>
</dbReference>
<dbReference type="InterPro" id="IPR007138">
    <property type="entry name" value="ABM_dom"/>
</dbReference>
<dbReference type="SUPFAM" id="SSF54909">
    <property type="entry name" value="Dimeric alpha+beta barrel"/>
    <property type="match status" value="1"/>
</dbReference>
<feature type="domain" description="ABM" evidence="1">
    <location>
        <begin position="4"/>
        <end position="95"/>
    </location>
</feature>
<dbReference type="PROSITE" id="PS51725">
    <property type="entry name" value="ABM"/>
    <property type="match status" value="1"/>
</dbReference>
<name>A0A4V5LQT2_9FLAO</name>
<dbReference type="OrthoDB" id="9798439at2"/>
<dbReference type="Gene3D" id="3.30.70.100">
    <property type="match status" value="1"/>
</dbReference>
<evidence type="ECO:0000259" key="1">
    <source>
        <dbReference type="PROSITE" id="PS51725"/>
    </source>
</evidence>
<proteinExistence type="predicted"/>
<dbReference type="Proteomes" id="UP000307657">
    <property type="component" value="Unassembled WGS sequence"/>
</dbReference>
<organism evidence="2 3">
    <name type="scientific">Pontimicrobium aquaticum</name>
    <dbReference type="NCBI Taxonomy" id="2565367"/>
    <lineage>
        <taxon>Bacteria</taxon>
        <taxon>Pseudomonadati</taxon>
        <taxon>Bacteroidota</taxon>
        <taxon>Flavobacteriia</taxon>
        <taxon>Flavobacteriales</taxon>
        <taxon>Flavobacteriaceae</taxon>
        <taxon>Pontimicrobium</taxon>
    </lineage>
</organism>
<dbReference type="AlphaFoldDB" id="A0A4V5LQT2"/>
<keyword evidence="3" id="KW-1185">Reference proteome</keyword>
<dbReference type="Pfam" id="PF03992">
    <property type="entry name" value="ABM"/>
    <property type="match status" value="1"/>
</dbReference>
<reference evidence="2 3" key="1">
    <citation type="submission" date="2019-04" db="EMBL/GenBank/DDBJ databases">
        <title>Lacinutrix sp. nov., isolated from marine water.</title>
        <authorList>
            <person name="Kim W."/>
        </authorList>
    </citation>
    <scope>NUCLEOTIDE SEQUENCE [LARGE SCALE GENOMIC DNA]</scope>
    <source>
        <strain evidence="2 3">CAU 1491</strain>
    </source>
</reference>
<dbReference type="InterPro" id="IPR052936">
    <property type="entry name" value="Jasmonate_Hydroxylase-like"/>
</dbReference>
<evidence type="ECO:0000313" key="2">
    <source>
        <dbReference type="EMBL" id="TJY36049.1"/>
    </source>
</evidence>
<gene>
    <name evidence="2" type="ORF">E5167_09315</name>
</gene>
<protein>
    <submittedName>
        <fullName evidence="2">Antibiotic biosynthesis monooxygenase</fullName>
    </submittedName>
</protein>
<dbReference type="EMBL" id="SUPL01000004">
    <property type="protein sequence ID" value="TJY36049.1"/>
    <property type="molecule type" value="Genomic_DNA"/>
</dbReference>
<keyword evidence="2" id="KW-0560">Oxidoreductase</keyword>
<accession>A0A4V5LQT2</accession>
<dbReference type="GO" id="GO:0004497">
    <property type="term" value="F:monooxygenase activity"/>
    <property type="evidence" value="ECO:0007669"/>
    <property type="project" value="UniProtKB-KW"/>
</dbReference>
<dbReference type="PANTHER" id="PTHR37811:SF2">
    <property type="entry name" value="ABM DOMAIN-CONTAINING PROTEIN"/>
    <property type="match status" value="1"/>
</dbReference>
<comment type="caution">
    <text evidence="2">The sequence shown here is derived from an EMBL/GenBank/DDBJ whole genome shotgun (WGS) entry which is preliminary data.</text>
</comment>
<keyword evidence="2" id="KW-0503">Monooxygenase</keyword>